<keyword evidence="4 5" id="KW-0472">Membrane</keyword>
<dbReference type="InterPro" id="IPR020846">
    <property type="entry name" value="MFS_dom"/>
</dbReference>
<feature type="transmembrane region" description="Helical" evidence="5">
    <location>
        <begin position="84"/>
        <end position="106"/>
    </location>
</feature>
<feature type="transmembrane region" description="Helical" evidence="5">
    <location>
        <begin position="20"/>
        <end position="37"/>
    </location>
</feature>
<dbReference type="GO" id="GO:0022857">
    <property type="term" value="F:transmembrane transporter activity"/>
    <property type="evidence" value="ECO:0007669"/>
    <property type="project" value="InterPro"/>
</dbReference>
<dbReference type="PANTHER" id="PTHR23514:SF13">
    <property type="entry name" value="INNER MEMBRANE PROTEIN YBJJ"/>
    <property type="match status" value="1"/>
</dbReference>
<name>A0A5J4Q0X9_9ZZZZ</name>
<feature type="transmembrane region" description="Helical" evidence="5">
    <location>
        <begin position="171"/>
        <end position="193"/>
    </location>
</feature>
<feature type="transmembrane region" description="Helical" evidence="5">
    <location>
        <begin position="287"/>
        <end position="309"/>
    </location>
</feature>
<keyword evidence="3 5" id="KW-1133">Transmembrane helix</keyword>
<organism evidence="7">
    <name type="scientific">termite gut metagenome</name>
    <dbReference type="NCBI Taxonomy" id="433724"/>
    <lineage>
        <taxon>unclassified sequences</taxon>
        <taxon>metagenomes</taxon>
        <taxon>organismal metagenomes</taxon>
    </lineage>
</organism>
<dbReference type="PANTHER" id="PTHR23514">
    <property type="entry name" value="BYPASS OF STOP CODON PROTEIN 6"/>
    <property type="match status" value="1"/>
</dbReference>
<evidence type="ECO:0000259" key="6">
    <source>
        <dbReference type="PROSITE" id="PS50850"/>
    </source>
</evidence>
<sequence>MKEGLLYNLKEKKAKPWYRISVAAYFFVAGLVFASWASRIPDIKKALGMNEAELGGVLFFIPIGQMSAMALSGWLVGRYGSKKMLVIAALFYAFALVLLGLVSSVWQLSAGLLLFGMGANLFNISVNTQAIGVERLYGSSIMASFHGLWSLAGFAGGLISTFLVAIDMNPFLHFCFIFMIALMVVLTLSGSVLPRDGQQSKKNTPQPGEKKKIFIRPDRYVCILGLMACGSMVCEGTMFDWSSVYFEEIIMPPKNLIRLGYIAAMFSMAGGRFVADRLIIRFGAVNVLRICGMTIACGLLMATLFPYLVTATAGFFLVGIGVSAVVPITYSLAGKSKIMLPSVAIAAVSTIGFLGFLLGPPVIGFVGHTLNLRWSLGLIAIVGLFVTLLAPQLERKIQ</sequence>
<dbReference type="EMBL" id="SNRY01005224">
    <property type="protein sequence ID" value="KAA6315516.1"/>
    <property type="molecule type" value="Genomic_DNA"/>
</dbReference>
<evidence type="ECO:0000256" key="3">
    <source>
        <dbReference type="ARBA" id="ARBA00022989"/>
    </source>
</evidence>
<accession>A0A5J4Q0X9</accession>
<evidence type="ECO:0000256" key="5">
    <source>
        <dbReference type="SAM" id="Phobius"/>
    </source>
</evidence>
<proteinExistence type="predicted"/>
<keyword evidence="2 5" id="KW-0812">Transmembrane</keyword>
<dbReference type="AlphaFoldDB" id="A0A5J4Q0X9"/>
<dbReference type="CDD" id="cd17393">
    <property type="entry name" value="MFS_MosC_like"/>
    <property type="match status" value="1"/>
</dbReference>
<evidence type="ECO:0000256" key="2">
    <source>
        <dbReference type="ARBA" id="ARBA00022692"/>
    </source>
</evidence>
<dbReference type="SUPFAM" id="SSF103473">
    <property type="entry name" value="MFS general substrate transporter"/>
    <property type="match status" value="1"/>
</dbReference>
<feature type="transmembrane region" description="Helical" evidence="5">
    <location>
        <begin position="220"/>
        <end position="239"/>
    </location>
</feature>
<evidence type="ECO:0000256" key="4">
    <source>
        <dbReference type="ARBA" id="ARBA00023136"/>
    </source>
</evidence>
<comment type="caution">
    <text evidence="7">The sequence shown here is derived from an EMBL/GenBank/DDBJ whole genome shotgun (WGS) entry which is preliminary data.</text>
</comment>
<comment type="subcellular location">
    <subcellularLocation>
        <location evidence="1">Membrane</location>
        <topology evidence="1">Multi-pass membrane protein</topology>
    </subcellularLocation>
</comment>
<protein>
    <submittedName>
        <fullName evidence="7">Inner membrane protein YbjJ</fullName>
    </submittedName>
</protein>
<dbReference type="PROSITE" id="PS50850">
    <property type="entry name" value="MFS"/>
    <property type="match status" value="1"/>
</dbReference>
<evidence type="ECO:0000256" key="1">
    <source>
        <dbReference type="ARBA" id="ARBA00004141"/>
    </source>
</evidence>
<gene>
    <name evidence="7" type="ORF">EZS27_034035</name>
</gene>
<feature type="transmembrane region" description="Helical" evidence="5">
    <location>
        <begin position="112"/>
        <end position="133"/>
    </location>
</feature>
<dbReference type="InterPro" id="IPR036259">
    <property type="entry name" value="MFS_trans_sf"/>
</dbReference>
<reference evidence="7" key="1">
    <citation type="submission" date="2019-03" db="EMBL/GenBank/DDBJ databases">
        <title>Single cell metagenomics reveals metabolic interactions within the superorganism composed of flagellate Streblomastix strix and complex community of Bacteroidetes bacteria on its surface.</title>
        <authorList>
            <person name="Treitli S.C."/>
            <person name="Kolisko M."/>
            <person name="Husnik F."/>
            <person name="Keeling P."/>
            <person name="Hampl V."/>
        </authorList>
    </citation>
    <scope>NUCLEOTIDE SEQUENCE</scope>
    <source>
        <strain evidence="7">STM</strain>
    </source>
</reference>
<feature type="transmembrane region" description="Helical" evidence="5">
    <location>
        <begin position="145"/>
        <end position="165"/>
    </location>
</feature>
<feature type="transmembrane region" description="Helical" evidence="5">
    <location>
        <begin position="372"/>
        <end position="390"/>
    </location>
</feature>
<feature type="transmembrane region" description="Helical" evidence="5">
    <location>
        <begin position="259"/>
        <end position="275"/>
    </location>
</feature>
<evidence type="ECO:0000313" key="7">
    <source>
        <dbReference type="EMBL" id="KAA6315516.1"/>
    </source>
</evidence>
<feature type="transmembrane region" description="Helical" evidence="5">
    <location>
        <begin position="345"/>
        <end position="366"/>
    </location>
</feature>
<dbReference type="Gene3D" id="1.20.1250.20">
    <property type="entry name" value="MFS general substrate transporter like domains"/>
    <property type="match status" value="1"/>
</dbReference>
<feature type="transmembrane region" description="Helical" evidence="5">
    <location>
        <begin position="57"/>
        <end position="77"/>
    </location>
</feature>
<dbReference type="GO" id="GO:0016020">
    <property type="term" value="C:membrane"/>
    <property type="evidence" value="ECO:0007669"/>
    <property type="project" value="UniProtKB-SubCell"/>
</dbReference>
<dbReference type="InterPro" id="IPR051788">
    <property type="entry name" value="MFS_Transporter"/>
</dbReference>
<dbReference type="Pfam" id="PF07690">
    <property type="entry name" value="MFS_1"/>
    <property type="match status" value="1"/>
</dbReference>
<feature type="domain" description="Major facilitator superfamily (MFS) profile" evidence="6">
    <location>
        <begin position="18"/>
        <end position="395"/>
    </location>
</feature>
<dbReference type="InterPro" id="IPR011701">
    <property type="entry name" value="MFS"/>
</dbReference>
<feature type="transmembrane region" description="Helical" evidence="5">
    <location>
        <begin position="315"/>
        <end position="333"/>
    </location>
</feature>